<gene>
    <name evidence="3" type="primary">LOC127144296</name>
</gene>
<accession>A0ABM3KE19</accession>
<feature type="region of interest" description="Disordered" evidence="1">
    <location>
        <begin position="1"/>
        <end position="172"/>
    </location>
</feature>
<dbReference type="Proteomes" id="UP001652600">
    <property type="component" value="Chromosome 12"/>
</dbReference>
<feature type="compositionally biased region" description="Polar residues" evidence="1">
    <location>
        <begin position="53"/>
        <end position="65"/>
    </location>
</feature>
<protein>
    <submittedName>
        <fullName evidence="3">Uncharacterized protein LOC127144296</fullName>
    </submittedName>
</protein>
<proteinExistence type="predicted"/>
<name>A0ABM3KE19_CUCME</name>
<sequence length="365" mass="40472">MDERGIMGPKRSQFSPKPNRKPTDPEAKKSANKHPKKGPIVPSSLHKKKPQAAATNPNPNGNKTNSSFEPSSPAPDPPPTPISTPKAKSQPTTPSSHPPLPQTLDHPRKTKSQPPTPSSSSKINVVRRIDSENSIKASPKTSPTSWSDRRQKHVKNTADPNAPAYSDPSNDIGDRLLQRLSFEGKDLEDILQGNSIDDLMGSNNKKEESSPRNNSSLAILQIYQKIASHRQGNLSVARYFKKLKKLWDEIGTHSSDLTQGCSSNGTIEFWSELTERDKVIQFFVGLNDYYSTICSQILVKQPFPTVEEAYSEIIREEKRRELFVALGIVVAKVIQSNRLPSYQNGSFNTGDNNNLGIDQEIDRSN</sequence>
<reference evidence="3" key="1">
    <citation type="submission" date="2025-08" db="UniProtKB">
        <authorList>
            <consortium name="RefSeq"/>
        </authorList>
    </citation>
    <scope>IDENTIFICATION</scope>
    <source>
        <tissue evidence="3">Stem</tissue>
    </source>
</reference>
<dbReference type="PANTHER" id="PTHR34222">
    <property type="entry name" value="GAG_PRE-INTEGRS DOMAIN-CONTAINING PROTEIN"/>
    <property type="match status" value="1"/>
</dbReference>
<evidence type="ECO:0000313" key="2">
    <source>
        <dbReference type="Proteomes" id="UP001652600"/>
    </source>
</evidence>
<dbReference type="RefSeq" id="XP_050936028.1">
    <property type="nucleotide sequence ID" value="XM_051080071.1"/>
</dbReference>
<dbReference type="PANTHER" id="PTHR34222:SF100">
    <property type="entry name" value="CCHC-TYPE DOMAIN-CONTAINING PROTEIN"/>
    <property type="match status" value="1"/>
</dbReference>
<dbReference type="GeneID" id="127144296"/>
<evidence type="ECO:0000256" key="1">
    <source>
        <dbReference type="SAM" id="MobiDB-lite"/>
    </source>
</evidence>
<feature type="compositionally biased region" description="Pro residues" evidence="1">
    <location>
        <begin position="72"/>
        <end position="82"/>
    </location>
</feature>
<keyword evidence="2" id="KW-1185">Reference proteome</keyword>
<organism evidence="2 3">
    <name type="scientific">Cucumis melo</name>
    <name type="common">Muskmelon</name>
    <dbReference type="NCBI Taxonomy" id="3656"/>
    <lineage>
        <taxon>Eukaryota</taxon>
        <taxon>Viridiplantae</taxon>
        <taxon>Streptophyta</taxon>
        <taxon>Embryophyta</taxon>
        <taxon>Tracheophyta</taxon>
        <taxon>Spermatophyta</taxon>
        <taxon>Magnoliopsida</taxon>
        <taxon>eudicotyledons</taxon>
        <taxon>Gunneridae</taxon>
        <taxon>Pentapetalae</taxon>
        <taxon>rosids</taxon>
        <taxon>fabids</taxon>
        <taxon>Cucurbitales</taxon>
        <taxon>Cucurbitaceae</taxon>
        <taxon>Benincaseae</taxon>
        <taxon>Cucumis</taxon>
    </lineage>
</organism>
<feature type="region of interest" description="Disordered" evidence="1">
    <location>
        <begin position="195"/>
        <end position="214"/>
    </location>
</feature>
<evidence type="ECO:0000313" key="3">
    <source>
        <dbReference type="RefSeq" id="XP_050936028.1"/>
    </source>
</evidence>
<feature type="compositionally biased region" description="Polar residues" evidence="1">
    <location>
        <begin position="134"/>
        <end position="146"/>
    </location>
</feature>